<gene>
    <name evidence="1" type="ORF">B4088_0949</name>
</gene>
<comment type="caution">
    <text evidence="1">The sequence shown here is derived from an EMBL/GenBank/DDBJ whole genome shotgun (WGS) entry which is preliminary data.</text>
</comment>
<proteinExistence type="predicted"/>
<dbReference type="EMBL" id="LJKE01000020">
    <property type="protein sequence ID" value="KZD71219.1"/>
    <property type="molecule type" value="Genomic_DNA"/>
</dbReference>
<dbReference type="PATRIC" id="fig|1396.535.peg.1018"/>
<protein>
    <submittedName>
        <fullName evidence="1">Uncharacterized protein</fullName>
    </submittedName>
</protein>
<dbReference type="Proteomes" id="UP000076482">
    <property type="component" value="Unassembled WGS sequence"/>
</dbReference>
<dbReference type="AlphaFoldDB" id="A0A164QEX0"/>
<sequence length="51" mass="5669">MLQQRMQKVDNALSYLNNFNLQETAATGTEGVEEQLSHLKDVANFALGESN</sequence>
<reference evidence="1 2" key="1">
    <citation type="submission" date="2015-09" db="EMBL/GenBank/DDBJ databases">
        <title>Bacillus cereus food isolates.</title>
        <authorList>
            <person name="Boekhorst J."/>
        </authorList>
    </citation>
    <scope>NUCLEOTIDE SEQUENCE [LARGE SCALE GENOMIC DNA]</scope>
    <source>
        <strain evidence="1 2">B4088</strain>
    </source>
</reference>
<organism evidence="1 2">
    <name type="scientific">Bacillus cereus</name>
    <dbReference type="NCBI Taxonomy" id="1396"/>
    <lineage>
        <taxon>Bacteria</taxon>
        <taxon>Bacillati</taxon>
        <taxon>Bacillota</taxon>
        <taxon>Bacilli</taxon>
        <taxon>Bacillales</taxon>
        <taxon>Bacillaceae</taxon>
        <taxon>Bacillus</taxon>
        <taxon>Bacillus cereus group</taxon>
    </lineage>
</organism>
<evidence type="ECO:0000313" key="2">
    <source>
        <dbReference type="Proteomes" id="UP000076482"/>
    </source>
</evidence>
<accession>A0A164QEX0</accession>
<evidence type="ECO:0000313" key="1">
    <source>
        <dbReference type="EMBL" id="KZD71219.1"/>
    </source>
</evidence>
<name>A0A164QEX0_BACCE</name>